<evidence type="ECO:0000256" key="2">
    <source>
        <dbReference type="ARBA" id="ARBA00006843"/>
    </source>
</evidence>
<accession>A0A6S7KBL9</accession>
<evidence type="ECO:0000256" key="4">
    <source>
        <dbReference type="ARBA" id="ARBA00022989"/>
    </source>
</evidence>
<keyword evidence="5" id="KW-0472">Membrane</keyword>
<dbReference type="AlphaFoldDB" id="A0A6S7KBL9"/>
<dbReference type="GO" id="GO:0016020">
    <property type="term" value="C:membrane"/>
    <property type="evidence" value="ECO:0007669"/>
    <property type="project" value="UniProtKB-SubCell"/>
</dbReference>
<sequence length="86" mass="9147">NQPQLPTGVRPVINDRMTLSVLVCVFCCPLLIGIFAILKSSEARNRYAAGDYAGAVASARRARNLAFVAVVCGLILILIFAIALSV</sequence>
<comment type="subcellular location">
    <subcellularLocation>
        <location evidence="1">Membrane</location>
    </subcellularLocation>
</comment>
<dbReference type="OrthoDB" id="5989802at2759"/>
<dbReference type="InterPro" id="IPR051423">
    <property type="entry name" value="CD225/Dispanin"/>
</dbReference>
<reference evidence="6" key="1">
    <citation type="submission" date="2020-04" db="EMBL/GenBank/DDBJ databases">
        <authorList>
            <person name="Alioto T."/>
            <person name="Alioto T."/>
            <person name="Gomez Garrido J."/>
        </authorList>
    </citation>
    <scope>NUCLEOTIDE SEQUENCE</scope>
    <source>
        <strain evidence="6">A484AB</strain>
    </source>
</reference>
<evidence type="ECO:0000313" key="7">
    <source>
        <dbReference type="Proteomes" id="UP001152795"/>
    </source>
</evidence>
<keyword evidence="3" id="KW-0812">Transmembrane</keyword>
<feature type="non-terminal residue" evidence="6">
    <location>
        <position position="1"/>
    </location>
</feature>
<evidence type="ECO:0000256" key="5">
    <source>
        <dbReference type="ARBA" id="ARBA00023136"/>
    </source>
</evidence>
<comment type="caution">
    <text evidence="6">The sequence shown here is derived from an EMBL/GenBank/DDBJ whole genome shotgun (WGS) entry which is preliminary data.</text>
</comment>
<dbReference type="InterPro" id="IPR007593">
    <property type="entry name" value="CD225/Dispanin_fam"/>
</dbReference>
<keyword evidence="7" id="KW-1185">Reference proteome</keyword>
<dbReference type="Pfam" id="PF04505">
    <property type="entry name" value="CD225"/>
    <property type="match status" value="1"/>
</dbReference>
<gene>
    <name evidence="6" type="ORF">PACLA_8A024785</name>
</gene>
<dbReference type="PANTHER" id="PTHR14948">
    <property type="entry name" value="NG5"/>
    <property type="match status" value="1"/>
</dbReference>
<comment type="similarity">
    <text evidence="2">Belongs to the CD225/Dispanin family.</text>
</comment>
<evidence type="ECO:0000313" key="6">
    <source>
        <dbReference type="EMBL" id="CAB4039350.1"/>
    </source>
</evidence>
<evidence type="ECO:0000256" key="3">
    <source>
        <dbReference type="ARBA" id="ARBA00022692"/>
    </source>
</evidence>
<evidence type="ECO:0000256" key="1">
    <source>
        <dbReference type="ARBA" id="ARBA00004370"/>
    </source>
</evidence>
<proteinExistence type="inferred from homology"/>
<protein>
    <submittedName>
        <fullName evidence="6">CD225 dispanin family</fullName>
    </submittedName>
</protein>
<dbReference type="EMBL" id="CACRXK020025265">
    <property type="protein sequence ID" value="CAB4039350.1"/>
    <property type="molecule type" value="Genomic_DNA"/>
</dbReference>
<dbReference type="PANTHER" id="PTHR14948:SF25">
    <property type="entry name" value="DUF4190 DOMAIN-CONTAINING PROTEIN"/>
    <property type="match status" value="1"/>
</dbReference>
<dbReference type="Proteomes" id="UP001152795">
    <property type="component" value="Unassembled WGS sequence"/>
</dbReference>
<keyword evidence="4" id="KW-1133">Transmembrane helix</keyword>
<name>A0A6S7KBL9_PARCT</name>
<organism evidence="6 7">
    <name type="scientific">Paramuricea clavata</name>
    <name type="common">Red gorgonian</name>
    <name type="synonym">Violescent sea-whip</name>
    <dbReference type="NCBI Taxonomy" id="317549"/>
    <lineage>
        <taxon>Eukaryota</taxon>
        <taxon>Metazoa</taxon>
        <taxon>Cnidaria</taxon>
        <taxon>Anthozoa</taxon>
        <taxon>Octocorallia</taxon>
        <taxon>Malacalcyonacea</taxon>
        <taxon>Plexauridae</taxon>
        <taxon>Paramuricea</taxon>
    </lineage>
</organism>